<comment type="cofactor">
    <cofactor evidence="2">
        <name>Ca(2+)</name>
        <dbReference type="ChEBI" id="CHEBI:29108"/>
    </cofactor>
</comment>
<evidence type="ECO:0000256" key="16">
    <source>
        <dbReference type="SAM" id="SignalP"/>
    </source>
</evidence>
<sequence>MIQWIFVICFLAITGHNTVQGQFNAHHVAGRSGIVHLFEWTWRDIAAECERFLAPNGFAGVQVSPANENVVIQNRPWWERYQPISYKLNTRSGNEGEFADMVSRCNKVGVRIYVDVVVNHMCANHGQAVGTGGTSAVPEERQYPGVPYGPGDFHQFCEIKDYGNAQEVRNCELVGLHDLDQSKDWTRQKIVEFLNHLVDLGVAGFRVDAAKHMWPGDLGYIYNSVKNLNTAHGFGDGSRPFIYQEVIDLGGEAITKYEYTDLGYVTEFKFSAEIGKAFRGGNALKYMVNWGPDWGFLPSDRGFVFVDNHDNQRGHGAGGGDILTYKQSKQYKMAVAFTLAHPYGTPRIMSSYAFDNTDQGPPQNNGNIISPEFDPQTGACVNGWVCEHRWRQIYSMVAFRNAVGGNQLQNWWDNGSNQIAFARGCAGLVVFNNENQDLRQTLQTCLPAGKYCDVISGGLDNGRCTGKTIEVSPDGKAYVEILNSEDDGVLAIHIGKQSLFKLRSKL</sequence>
<dbReference type="SUPFAM" id="SSF51011">
    <property type="entry name" value="Glycosyl hydrolase domain"/>
    <property type="match status" value="1"/>
</dbReference>
<accession>A0A6M2DYE3</accession>
<feature type="signal peptide" evidence="16">
    <location>
        <begin position="1"/>
        <end position="21"/>
    </location>
</feature>
<dbReference type="InterPro" id="IPR013780">
    <property type="entry name" value="Glyco_hydro_b"/>
</dbReference>
<comment type="cofactor">
    <cofactor evidence="3">
        <name>chloride</name>
        <dbReference type="ChEBI" id="CHEBI:17996"/>
    </cofactor>
</comment>
<evidence type="ECO:0000313" key="19">
    <source>
        <dbReference type="EMBL" id="NOV51093.1"/>
    </source>
</evidence>
<evidence type="ECO:0000256" key="2">
    <source>
        <dbReference type="ARBA" id="ARBA00001913"/>
    </source>
</evidence>
<dbReference type="CDD" id="cd11317">
    <property type="entry name" value="AmyAc_bac_euk_AmyA"/>
    <property type="match status" value="1"/>
</dbReference>
<evidence type="ECO:0000256" key="1">
    <source>
        <dbReference type="ARBA" id="ARBA00000548"/>
    </source>
</evidence>
<keyword evidence="10" id="KW-1015">Disulfide bond</keyword>
<reference evidence="19" key="1">
    <citation type="submission" date="2020-03" db="EMBL/GenBank/DDBJ databases">
        <title>Transcriptomic Profiling of the Digestive Tract of the Rat Flea, Xenopsylla cheopis, Following Blood Feeding and Infection with Yersinia pestis.</title>
        <authorList>
            <person name="Bland D.M."/>
            <person name="Martens C.A."/>
            <person name="Virtaneva K."/>
            <person name="Kanakabandi K."/>
            <person name="Long D."/>
            <person name="Rosenke R."/>
            <person name="Saturday G.A."/>
            <person name="Hoyt F.H."/>
            <person name="Bruno D.P."/>
            <person name="Ribeiro J.M.C."/>
            <person name="Hinnebusch J."/>
        </authorList>
    </citation>
    <scope>NUCLEOTIDE SEQUENCE</scope>
</reference>
<evidence type="ECO:0000256" key="14">
    <source>
        <dbReference type="RuleBase" id="RU003615"/>
    </source>
</evidence>
<keyword evidence="12 15" id="KW-0119">Carbohydrate metabolism</keyword>
<feature type="domain" description="Glycosyl hydrolase family 13 catalytic" evidence="18">
    <location>
        <begin position="32"/>
        <end position="400"/>
    </location>
</feature>
<evidence type="ECO:0000256" key="11">
    <source>
        <dbReference type="ARBA" id="ARBA00023214"/>
    </source>
</evidence>
<dbReference type="PRINTS" id="PR00110">
    <property type="entry name" value="ALPHAAMYLASE"/>
</dbReference>
<protein>
    <recommendedName>
        <fullName evidence="6 15">Alpha-amylase</fullName>
        <ecNumber evidence="6 15">3.2.1.1</ecNumber>
    </recommendedName>
</protein>
<dbReference type="Pfam" id="PF02806">
    <property type="entry name" value="Alpha-amylase_C"/>
    <property type="match status" value="1"/>
</dbReference>
<keyword evidence="13 15" id="KW-0326">Glycosidase</keyword>
<evidence type="ECO:0000256" key="9">
    <source>
        <dbReference type="ARBA" id="ARBA00022837"/>
    </source>
</evidence>
<comment type="subunit">
    <text evidence="5">Monomer.</text>
</comment>
<evidence type="ECO:0000256" key="6">
    <source>
        <dbReference type="ARBA" id="ARBA00012595"/>
    </source>
</evidence>
<dbReference type="InterPro" id="IPR017853">
    <property type="entry name" value="GH"/>
</dbReference>
<evidence type="ECO:0000256" key="13">
    <source>
        <dbReference type="ARBA" id="ARBA00023295"/>
    </source>
</evidence>
<evidence type="ECO:0000256" key="7">
    <source>
        <dbReference type="ARBA" id="ARBA00022723"/>
    </source>
</evidence>
<evidence type="ECO:0000259" key="18">
    <source>
        <dbReference type="SMART" id="SM00642"/>
    </source>
</evidence>
<evidence type="ECO:0000259" key="17">
    <source>
        <dbReference type="SMART" id="SM00632"/>
    </source>
</evidence>
<evidence type="ECO:0000256" key="8">
    <source>
        <dbReference type="ARBA" id="ARBA00022801"/>
    </source>
</evidence>
<evidence type="ECO:0000256" key="3">
    <source>
        <dbReference type="ARBA" id="ARBA00001923"/>
    </source>
</evidence>
<evidence type="ECO:0000256" key="15">
    <source>
        <dbReference type="RuleBase" id="RU361134"/>
    </source>
</evidence>
<dbReference type="Pfam" id="PF00128">
    <property type="entry name" value="Alpha-amylase"/>
    <property type="match status" value="1"/>
</dbReference>
<evidence type="ECO:0000256" key="5">
    <source>
        <dbReference type="ARBA" id="ARBA00011245"/>
    </source>
</evidence>
<comment type="similarity">
    <text evidence="4 14">Belongs to the glycosyl hydrolase 13 family.</text>
</comment>
<dbReference type="SMART" id="SM00642">
    <property type="entry name" value="Aamy"/>
    <property type="match status" value="1"/>
</dbReference>
<comment type="catalytic activity">
    <reaction evidence="1 15">
        <text>Endohydrolysis of (1-&gt;4)-alpha-D-glucosidic linkages in polysaccharides containing three or more (1-&gt;4)-alpha-linked D-glucose units.</text>
        <dbReference type="EC" id="3.2.1.1"/>
    </reaction>
</comment>
<name>A0A6M2DYE3_XENCH</name>
<feature type="chain" id="PRO_5027113307" description="Alpha-amylase" evidence="16">
    <location>
        <begin position="22"/>
        <end position="506"/>
    </location>
</feature>
<dbReference type="GO" id="GO:0046872">
    <property type="term" value="F:metal ion binding"/>
    <property type="evidence" value="ECO:0007669"/>
    <property type="project" value="UniProtKB-KW"/>
</dbReference>
<feature type="domain" description="Alpha-amylase C-terminal" evidence="17">
    <location>
        <begin position="409"/>
        <end position="497"/>
    </location>
</feature>
<dbReference type="GO" id="GO:0004556">
    <property type="term" value="F:alpha-amylase activity"/>
    <property type="evidence" value="ECO:0007669"/>
    <property type="project" value="UniProtKB-UniRule"/>
</dbReference>
<dbReference type="SUPFAM" id="SSF51445">
    <property type="entry name" value="(Trans)glycosidases"/>
    <property type="match status" value="1"/>
</dbReference>
<evidence type="ECO:0000256" key="12">
    <source>
        <dbReference type="ARBA" id="ARBA00023277"/>
    </source>
</evidence>
<dbReference type="InterPro" id="IPR006048">
    <property type="entry name" value="A-amylase/branching_C"/>
</dbReference>
<dbReference type="Gene3D" id="3.20.20.80">
    <property type="entry name" value="Glycosidases"/>
    <property type="match status" value="1"/>
</dbReference>
<dbReference type="EMBL" id="GIIL01007367">
    <property type="protein sequence ID" value="NOV51093.1"/>
    <property type="molecule type" value="Transcribed_RNA"/>
</dbReference>
<dbReference type="AlphaFoldDB" id="A0A6M2DYE3"/>
<evidence type="ECO:0000256" key="10">
    <source>
        <dbReference type="ARBA" id="ARBA00023157"/>
    </source>
</evidence>
<keyword evidence="9" id="KW-0106">Calcium</keyword>
<keyword evidence="8 15" id="KW-0378">Hydrolase</keyword>
<organism evidence="19">
    <name type="scientific">Xenopsylla cheopis</name>
    <name type="common">Oriental rat flea</name>
    <name type="synonym">Pulex cheopis</name>
    <dbReference type="NCBI Taxonomy" id="163159"/>
    <lineage>
        <taxon>Eukaryota</taxon>
        <taxon>Metazoa</taxon>
        <taxon>Ecdysozoa</taxon>
        <taxon>Arthropoda</taxon>
        <taxon>Hexapoda</taxon>
        <taxon>Insecta</taxon>
        <taxon>Pterygota</taxon>
        <taxon>Neoptera</taxon>
        <taxon>Endopterygota</taxon>
        <taxon>Siphonaptera</taxon>
        <taxon>Pulicidae</taxon>
        <taxon>Xenopsyllinae</taxon>
        <taxon>Xenopsylla</taxon>
    </lineage>
</organism>
<dbReference type="EC" id="3.2.1.1" evidence="6 15"/>
<dbReference type="Gene3D" id="2.60.40.1180">
    <property type="entry name" value="Golgi alpha-mannosidase II"/>
    <property type="match status" value="1"/>
</dbReference>
<evidence type="ECO:0000256" key="4">
    <source>
        <dbReference type="ARBA" id="ARBA00008061"/>
    </source>
</evidence>
<dbReference type="SMART" id="SM00632">
    <property type="entry name" value="Aamy_C"/>
    <property type="match status" value="1"/>
</dbReference>
<dbReference type="InterPro" id="IPR006046">
    <property type="entry name" value="Alpha_amylase"/>
</dbReference>
<dbReference type="GO" id="GO:0005975">
    <property type="term" value="P:carbohydrate metabolic process"/>
    <property type="evidence" value="ECO:0007669"/>
    <property type="project" value="InterPro"/>
</dbReference>
<dbReference type="InterPro" id="IPR006047">
    <property type="entry name" value="GH13_cat_dom"/>
</dbReference>
<dbReference type="InterPro" id="IPR031319">
    <property type="entry name" value="A-amylase_C"/>
</dbReference>
<keyword evidence="7" id="KW-0479">Metal-binding</keyword>
<keyword evidence="11" id="KW-0868">Chloride</keyword>
<keyword evidence="16" id="KW-0732">Signal</keyword>
<proteinExistence type="inferred from homology"/>
<dbReference type="PANTHER" id="PTHR43447">
    <property type="entry name" value="ALPHA-AMYLASE"/>
    <property type="match status" value="1"/>
</dbReference>